<evidence type="ECO:0000256" key="3">
    <source>
        <dbReference type="ARBA" id="ARBA00022833"/>
    </source>
</evidence>
<dbReference type="InterPro" id="IPR006913">
    <property type="entry name" value="CENP-V/GFA"/>
</dbReference>
<keyword evidence="6" id="KW-1185">Reference proteome</keyword>
<gene>
    <name evidence="5" type="ORF">FSZ31_11720</name>
</gene>
<feature type="domain" description="CENP-V/GFA" evidence="4">
    <location>
        <begin position="6"/>
        <end position="114"/>
    </location>
</feature>
<accession>A0A5C6U650</accession>
<dbReference type="InterPro" id="IPR052355">
    <property type="entry name" value="CENP-V-like"/>
</dbReference>
<reference evidence="5 6" key="1">
    <citation type="submission" date="2019-08" db="EMBL/GenBank/DDBJ databases">
        <title>Sphingorhabdus soil sp. nov., isolated from arctic soil.</title>
        <authorList>
            <person name="Liu Y."/>
        </authorList>
    </citation>
    <scope>NUCLEOTIDE SEQUENCE [LARGE SCALE GENOMIC DNA]</scope>
    <source>
        <strain evidence="5 6">D-2Q-5-6</strain>
    </source>
</reference>
<dbReference type="Gene3D" id="2.170.150.70">
    <property type="match status" value="1"/>
</dbReference>
<evidence type="ECO:0000313" key="5">
    <source>
        <dbReference type="EMBL" id="TXC68334.1"/>
    </source>
</evidence>
<evidence type="ECO:0000313" key="6">
    <source>
        <dbReference type="Proteomes" id="UP000321129"/>
    </source>
</evidence>
<organism evidence="5 6">
    <name type="scientific">Flavisphingopyxis soli</name>
    <dbReference type="NCBI Taxonomy" id="2601267"/>
    <lineage>
        <taxon>Bacteria</taxon>
        <taxon>Pseudomonadati</taxon>
        <taxon>Pseudomonadota</taxon>
        <taxon>Alphaproteobacteria</taxon>
        <taxon>Sphingomonadales</taxon>
        <taxon>Sphingopyxidaceae</taxon>
        <taxon>Flavisphingopyxis</taxon>
    </lineage>
</organism>
<sequence length="114" mass="12618">MSEPTIEGSCHCGAITIRIARAPTSVSECNCSLCRRIGGFWHYLTPAEVAVTGEAKGYVQGDCMLTNWHCPTCGCTTHWTAIDPDYDRMAVNMRMFAPEIWETLPRELVDGASF</sequence>
<evidence type="ECO:0000256" key="1">
    <source>
        <dbReference type="ARBA" id="ARBA00005495"/>
    </source>
</evidence>
<dbReference type="Pfam" id="PF04828">
    <property type="entry name" value="GFA"/>
    <property type="match status" value="1"/>
</dbReference>
<evidence type="ECO:0000259" key="4">
    <source>
        <dbReference type="PROSITE" id="PS51891"/>
    </source>
</evidence>
<dbReference type="AlphaFoldDB" id="A0A5C6U650"/>
<protein>
    <submittedName>
        <fullName evidence="5">GFA family protein</fullName>
    </submittedName>
</protein>
<dbReference type="PROSITE" id="PS51891">
    <property type="entry name" value="CENP_V_GFA"/>
    <property type="match status" value="1"/>
</dbReference>
<dbReference type="GO" id="GO:0016846">
    <property type="term" value="F:carbon-sulfur lyase activity"/>
    <property type="evidence" value="ECO:0007669"/>
    <property type="project" value="InterPro"/>
</dbReference>
<name>A0A5C6U650_9SPHN</name>
<dbReference type="PANTHER" id="PTHR28620:SF1">
    <property type="entry name" value="CENP-V_GFA DOMAIN-CONTAINING PROTEIN"/>
    <property type="match status" value="1"/>
</dbReference>
<dbReference type="OrthoDB" id="9805575at2"/>
<keyword evidence="2" id="KW-0479">Metal-binding</keyword>
<keyword evidence="3" id="KW-0862">Zinc</keyword>
<dbReference type="InterPro" id="IPR011057">
    <property type="entry name" value="Mss4-like_sf"/>
</dbReference>
<dbReference type="SUPFAM" id="SSF51316">
    <property type="entry name" value="Mss4-like"/>
    <property type="match status" value="1"/>
</dbReference>
<dbReference type="GO" id="GO:0046872">
    <property type="term" value="F:metal ion binding"/>
    <property type="evidence" value="ECO:0007669"/>
    <property type="project" value="UniProtKB-KW"/>
</dbReference>
<comment type="caution">
    <text evidence="5">The sequence shown here is derived from an EMBL/GenBank/DDBJ whole genome shotgun (WGS) entry which is preliminary data.</text>
</comment>
<dbReference type="Proteomes" id="UP000321129">
    <property type="component" value="Unassembled WGS sequence"/>
</dbReference>
<dbReference type="PANTHER" id="PTHR28620">
    <property type="entry name" value="CENTROMERE PROTEIN V"/>
    <property type="match status" value="1"/>
</dbReference>
<proteinExistence type="inferred from homology"/>
<dbReference type="RefSeq" id="WP_147123569.1">
    <property type="nucleotide sequence ID" value="NZ_VOPY01000003.1"/>
</dbReference>
<evidence type="ECO:0000256" key="2">
    <source>
        <dbReference type="ARBA" id="ARBA00022723"/>
    </source>
</evidence>
<dbReference type="EMBL" id="VOPY01000003">
    <property type="protein sequence ID" value="TXC68334.1"/>
    <property type="molecule type" value="Genomic_DNA"/>
</dbReference>
<comment type="similarity">
    <text evidence="1">Belongs to the Gfa family.</text>
</comment>